<dbReference type="InterPro" id="IPR039510">
    <property type="entry name" value="Vint_dom"/>
</dbReference>
<dbReference type="PANTHER" id="PTHR10579">
    <property type="entry name" value="CALCIUM-ACTIVATED CHLORIDE CHANNEL REGULATOR"/>
    <property type="match status" value="1"/>
</dbReference>
<dbReference type="InterPro" id="IPR032838">
    <property type="entry name" value="Vwaint_dom"/>
</dbReference>
<evidence type="ECO:0000313" key="2">
    <source>
        <dbReference type="Proteomes" id="UP000294847"/>
    </source>
</evidence>
<dbReference type="InterPro" id="IPR051266">
    <property type="entry name" value="CLCR"/>
</dbReference>
<dbReference type="InterPro" id="IPR002035">
    <property type="entry name" value="VWF_A"/>
</dbReference>
<proteinExistence type="predicted"/>
<dbReference type="Proteomes" id="UP000294847">
    <property type="component" value="Chromosome 4"/>
</dbReference>
<dbReference type="PROSITE" id="PS50234">
    <property type="entry name" value="VWFA"/>
    <property type="match status" value="1"/>
</dbReference>
<dbReference type="SMART" id="SM00327">
    <property type="entry name" value="VWA"/>
    <property type="match status" value="1"/>
</dbReference>
<accession>A0A4P7NIP4</accession>
<dbReference type="InterPro" id="IPR036465">
    <property type="entry name" value="vWFA_dom_sf"/>
</dbReference>
<evidence type="ECO:0000313" key="1">
    <source>
        <dbReference type="EMBL" id="QBZ61874.1"/>
    </source>
</evidence>
<sequence length="777" mass="84406">MDVPSDSPQWTKVPPDENDLRVHVYPLASKDGILIKVKPPRVPKTNEPTPTDLVLVIDVSPSMQTEMVVPTEDENQVRERFGFTVLDLVGHACLTILETLTERDRLGIVMFKGRATVLQGLTFQDPQAKERSAKDLGDLRRLSEKWHCNMLGERDVMDGLQVGLQLFKEVRDHSLPYRVPAVMLVTDSHLDSTEYTKPVASLKETNPEKAQIHTFGFGYNSEAGVFKAFSEISGGRYTFIPDSSMIGTAFIHAMANIRNTAAFRVCLNIKGENLKLVSPFVATLREEETTSSIPEPDTRNIYRIQLSLGSIHFGQSRDLYLAYERPPPEDCVIQAELVAFDAEGYFQTVEDCRADDYSHLSPAEVAYHVSRAQLCRFLSSLFPLDISFDGLGGFLPKLEMAEASLAELKRTIPARRFPDDDDCASLMTDLEGAPPRGQISLALSRRDYRDRWGGHYLLGLLDAHTGQVSTSHKDEGPLRYGRDSPILKRCRDALNAAFDHIEPPRPSIDVICTPAPPPYRFPSVTLRSARSIADKRAAGEPVDACATVGSRFNQGSNPCFAGTAMVRLAGDGGVVPISWLRAGISVATPAGPRAVRTVLRTRVRNQPMVRLPGGVVVTPWHPVKMGGDGAEWMFPAAAAAAAGWDDGSISTITYSGFIYSLLLEAEARPDGTKQNPVAAAEQHAFCVGSGGVWAVAMGHGLVEGSDVRAHAFYGDRDACLGALATLPAPKNGVATSAGVLRDATGRVAGFRVPDGGGEVRAGTAAQGFDVVVRRSTV</sequence>
<protein>
    <submittedName>
        <fullName evidence="1">Uncharacterized protein</fullName>
    </submittedName>
</protein>
<dbReference type="EMBL" id="CP034207">
    <property type="protein sequence ID" value="QBZ61874.1"/>
    <property type="molecule type" value="Genomic_DNA"/>
</dbReference>
<dbReference type="SUPFAM" id="SSF53300">
    <property type="entry name" value="vWA-like"/>
    <property type="match status" value="1"/>
</dbReference>
<dbReference type="Pfam" id="PF14623">
    <property type="entry name" value="Vint"/>
    <property type="match status" value="1"/>
</dbReference>
<dbReference type="AlphaFoldDB" id="A0A4P7NIP4"/>
<name>A0A4P7NIP4_PYROR</name>
<gene>
    <name evidence="1" type="ORF">PoMZ_08832</name>
</gene>
<dbReference type="Gene3D" id="3.40.50.410">
    <property type="entry name" value="von Willebrand factor, type A domain"/>
    <property type="match status" value="1"/>
</dbReference>
<dbReference type="PANTHER" id="PTHR10579:SF156">
    <property type="entry name" value="VWFA DOMAIN-CONTAINING PROTEIN"/>
    <property type="match status" value="1"/>
</dbReference>
<organism evidence="1 2">
    <name type="scientific">Pyricularia oryzae</name>
    <name type="common">Rice blast fungus</name>
    <name type="synonym">Magnaporthe oryzae</name>
    <dbReference type="NCBI Taxonomy" id="318829"/>
    <lineage>
        <taxon>Eukaryota</taxon>
        <taxon>Fungi</taxon>
        <taxon>Dikarya</taxon>
        <taxon>Ascomycota</taxon>
        <taxon>Pezizomycotina</taxon>
        <taxon>Sordariomycetes</taxon>
        <taxon>Sordariomycetidae</taxon>
        <taxon>Magnaporthales</taxon>
        <taxon>Pyriculariaceae</taxon>
        <taxon>Pyricularia</taxon>
    </lineage>
</organism>
<dbReference type="Pfam" id="PF14624">
    <property type="entry name" value="Vwaint"/>
    <property type="match status" value="1"/>
</dbReference>
<reference evidence="1 2" key="1">
    <citation type="journal article" date="2019" name="Mol. Biol. Evol.">
        <title>Blast fungal genomes show frequent chromosomal changes, gene gains and losses, and effector gene turnover.</title>
        <authorList>
            <person name="Gomez Luciano L.B."/>
            <person name="Jason Tsai I."/>
            <person name="Chuma I."/>
            <person name="Tosa Y."/>
            <person name="Chen Y.H."/>
            <person name="Li J.Y."/>
            <person name="Li M.Y."/>
            <person name="Jade Lu M.Y."/>
            <person name="Nakayashiki H."/>
            <person name="Li W.H."/>
        </authorList>
    </citation>
    <scope>NUCLEOTIDE SEQUENCE [LARGE SCALE GENOMIC DNA]</scope>
    <source>
        <strain evidence="1">MZ5-1-6</strain>
    </source>
</reference>